<organism evidence="3 4">
    <name type="scientific">Sciurus carolinensis</name>
    <name type="common">Eastern gray squirrel</name>
    <dbReference type="NCBI Taxonomy" id="30640"/>
    <lineage>
        <taxon>Eukaryota</taxon>
        <taxon>Metazoa</taxon>
        <taxon>Chordata</taxon>
        <taxon>Craniata</taxon>
        <taxon>Vertebrata</taxon>
        <taxon>Euteleostomi</taxon>
        <taxon>Mammalia</taxon>
        <taxon>Eutheria</taxon>
        <taxon>Euarchontoglires</taxon>
        <taxon>Glires</taxon>
        <taxon>Rodentia</taxon>
        <taxon>Sciuromorpha</taxon>
        <taxon>Sciuridae</taxon>
        <taxon>Sciurinae</taxon>
        <taxon>Sciurini</taxon>
        <taxon>Sciurus</taxon>
    </lineage>
</organism>
<feature type="compositionally biased region" description="Basic and acidic residues" evidence="1">
    <location>
        <begin position="49"/>
        <end position="64"/>
    </location>
</feature>
<evidence type="ECO:0000259" key="2">
    <source>
        <dbReference type="Pfam" id="PF14901"/>
    </source>
</evidence>
<dbReference type="Proteomes" id="UP001166674">
    <property type="component" value="Unassembled WGS sequence"/>
</dbReference>
<comment type="caution">
    <text evidence="3">The sequence shown here is derived from an EMBL/GenBank/DDBJ whole genome shotgun (WGS) entry which is preliminary data.</text>
</comment>
<feature type="compositionally biased region" description="Polar residues" evidence="1">
    <location>
        <begin position="1"/>
        <end position="23"/>
    </location>
</feature>
<keyword evidence="4" id="KW-1185">Reference proteome</keyword>
<dbReference type="InterPro" id="IPR032843">
    <property type="entry name" value="Jiv"/>
</dbReference>
<dbReference type="PANTHER" id="PTHR44665:SF1">
    <property type="entry name" value="DNAJ HOMOLOG SUBFAMILY C MEMBER 14"/>
    <property type="match status" value="1"/>
</dbReference>
<feature type="domain" description="Cleavage inducing molecular chaperone Jiv" evidence="2">
    <location>
        <begin position="139"/>
        <end position="194"/>
    </location>
</feature>
<feature type="compositionally biased region" description="Basic residues" evidence="1">
    <location>
        <begin position="265"/>
        <end position="277"/>
    </location>
</feature>
<dbReference type="Pfam" id="PF14901">
    <property type="entry name" value="Jiv90"/>
    <property type="match status" value="1"/>
</dbReference>
<feature type="region of interest" description="Disordered" evidence="1">
    <location>
        <begin position="1"/>
        <end position="80"/>
    </location>
</feature>
<evidence type="ECO:0000313" key="3">
    <source>
        <dbReference type="EMBL" id="MBZ3876154.1"/>
    </source>
</evidence>
<dbReference type="GO" id="GO:0050780">
    <property type="term" value="F:dopamine receptor binding"/>
    <property type="evidence" value="ECO:0007669"/>
    <property type="project" value="TreeGrafter"/>
</dbReference>
<dbReference type="PANTHER" id="PTHR44665">
    <property type="entry name" value="DNAJ HOMOLOG SUBFAMILY C MEMBER 14"/>
    <property type="match status" value="1"/>
</dbReference>
<proteinExistence type="predicted"/>
<feature type="compositionally biased region" description="Low complexity" evidence="1">
    <location>
        <begin position="241"/>
        <end position="251"/>
    </location>
</feature>
<dbReference type="InterPro" id="IPR052317">
    <property type="entry name" value="Viral_replicn-host_int_reg"/>
</dbReference>
<reference evidence="3" key="1">
    <citation type="submission" date="2020-03" db="EMBL/GenBank/DDBJ databases">
        <title>Studies in the Genomics of Life Span.</title>
        <authorList>
            <person name="Glass D."/>
        </authorList>
    </citation>
    <scope>NUCLEOTIDE SEQUENCE</scope>
    <source>
        <strain evidence="3">SUZIE</strain>
        <tissue evidence="3">Muscle</tissue>
    </source>
</reference>
<evidence type="ECO:0000256" key="1">
    <source>
        <dbReference type="SAM" id="MobiDB-lite"/>
    </source>
</evidence>
<gene>
    <name evidence="3" type="ORF">SUZIE_136520</name>
</gene>
<name>A0AA41MQ91_SCICA</name>
<protein>
    <submittedName>
        <fullName evidence="3">DnaJ-like protein subfamily C member 14</fullName>
    </submittedName>
</protein>
<dbReference type="AlphaFoldDB" id="A0AA41MQ91"/>
<evidence type="ECO:0000313" key="4">
    <source>
        <dbReference type="Proteomes" id="UP001166674"/>
    </source>
</evidence>
<sequence length="277" mass="30087">MVPAASQSTLVLSTHSPQTQPTRRIQAMPPPRGSGPPREGEDPDQSEASSKESGVDQELSRENEAGYQEDGNPSFLSIPSACNCQGTPGIPEGTYSERGDGSSSNFCHHCTSPALGEDKELEEEYDDEETFKFPSDFFTLHPAEEGDFWAESSMLGLKIAYVALMDGKVYDITEWAGCQHVGISPDTHRVTYHISFGSQIPGTSGHQRATPDAPPADLQYFLSRIFQVSPGQMSNGNFFAAPQPGPGATAASKPNSTVPKAEAKLKRRKKVRRHFQL</sequence>
<accession>A0AA41MQ91</accession>
<feature type="region of interest" description="Disordered" evidence="1">
    <location>
        <begin position="241"/>
        <end position="277"/>
    </location>
</feature>
<dbReference type="EMBL" id="JAATJV010267100">
    <property type="protein sequence ID" value="MBZ3876154.1"/>
    <property type="molecule type" value="Genomic_DNA"/>
</dbReference>